<protein>
    <recommendedName>
        <fullName evidence="4">Phosphatase PP2A regulatory subunit A/Splicing factor 3B subunit 1-like HEAT repeat domain-containing protein</fullName>
    </recommendedName>
</protein>
<feature type="repeat" description="HEAT" evidence="3">
    <location>
        <begin position="446"/>
        <end position="484"/>
    </location>
</feature>
<feature type="repeat" description="HEAT" evidence="3">
    <location>
        <begin position="690"/>
        <end position="723"/>
    </location>
</feature>
<dbReference type="Gene3D" id="1.25.10.10">
    <property type="entry name" value="Leucine-rich Repeat Variant"/>
    <property type="match status" value="1"/>
</dbReference>
<dbReference type="Gramene" id="rna-AYBTSS11_LOCUS5752">
    <property type="protein sequence ID" value="CAJ1932311.1"/>
    <property type="gene ID" value="gene-AYBTSS11_LOCUS5752"/>
</dbReference>
<dbReference type="PROSITE" id="PS50077">
    <property type="entry name" value="HEAT_REPEAT"/>
    <property type="match status" value="9"/>
</dbReference>
<feature type="domain" description="Phosphatase PP2A regulatory subunit A/Splicing factor 3B subunit 1-like HEAT repeat" evidence="4">
    <location>
        <begin position="324"/>
        <end position="399"/>
    </location>
</feature>
<dbReference type="GO" id="GO:0005634">
    <property type="term" value="C:nucleus"/>
    <property type="evidence" value="ECO:0007669"/>
    <property type="project" value="UniProtKB-ARBA"/>
</dbReference>
<keyword evidence="6" id="KW-1185">Reference proteome</keyword>
<evidence type="ECO:0000256" key="3">
    <source>
        <dbReference type="PROSITE-ProRule" id="PRU00103"/>
    </source>
</evidence>
<proteinExistence type="inferred from homology"/>
<dbReference type="InterPro" id="IPR051023">
    <property type="entry name" value="PP2A_Regulatory_Subunit_A"/>
</dbReference>
<dbReference type="PANTHER" id="PTHR10648">
    <property type="entry name" value="SERINE/THREONINE-PROTEIN PHOSPHATASE PP2A 65 KDA REGULATORY SUBUNIT"/>
    <property type="match status" value="1"/>
</dbReference>
<feature type="repeat" description="HEAT" evidence="3">
    <location>
        <begin position="651"/>
        <end position="689"/>
    </location>
</feature>
<keyword evidence="1" id="KW-0677">Repeat</keyword>
<accession>A0AA86VCQ8</accession>
<organism evidence="5 6">
    <name type="scientific">Sphenostylis stenocarpa</name>
    <dbReference type="NCBI Taxonomy" id="92480"/>
    <lineage>
        <taxon>Eukaryota</taxon>
        <taxon>Viridiplantae</taxon>
        <taxon>Streptophyta</taxon>
        <taxon>Embryophyta</taxon>
        <taxon>Tracheophyta</taxon>
        <taxon>Spermatophyta</taxon>
        <taxon>Magnoliopsida</taxon>
        <taxon>eudicotyledons</taxon>
        <taxon>Gunneridae</taxon>
        <taxon>Pentapetalae</taxon>
        <taxon>rosids</taxon>
        <taxon>fabids</taxon>
        <taxon>Fabales</taxon>
        <taxon>Fabaceae</taxon>
        <taxon>Papilionoideae</taxon>
        <taxon>50 kb inversion clade</taxon>
        <taxon>NPAAA clade</taxon>
        <taxon>indigoferoid/millettioid clade</taxon>
        <taxon>Phaseoleae</taxon>
        <taxon>Sphenostylis</taxon>
    </lineage>
</organism>
<evidence type="ECO:0000256" key="2">
    <source>
        <dbReference type="ARBA" id="ARBA00038332"/>
    </source>
</evidence>
<dbReference type="InterPro" id="IPR054573">
    <property type="entry name" value="PP2A/SF3B1-like_HEAT"/>
</dbReference>
<dbReference type="GO" id="GO:0000159">
    <property type="term" value="C:protein phosphatase type 2A complex"/>
    <property type="evidence" value="ECO:0007669"/>
    <property type="project" value="TreeGrafter"/>
</dbReference>
<sequence>MFFNGKRVAPPKPLFESVQRFQRVSQSISSQSRFGELRLRAIDIAARHEEKKMSLVEEPLYPIAVLIDELKNDDIQLRLNSIRKLSTIARALGEERTRRELIPFLGENNDDDDEVLLAMAEELGVFVPFVGGVEHAHVLLPPLETLCTVEETCVRDKAGESLCRIGSQMRESDLVEYFIPLVKRLAAGEWFTARVSACGLFHIAYPSAPEMSKTELRSIYNLLCQDDMPMVRRSAASNLGKFAATVEYTHLKADTIFKHGSDQDSVRLLAVEGCAALGKLLEPQDCVTHILPVIVNFSQDKSWRVRYMVANQLYELCEAVGPEPTRTELVPAYVRLLRDNEAEVRIAAAGKVTKFCRILNPDLSIQHILPCVKELSTDSSQHVRSALASVIMGMAPVLGKDATIEQLLPIFLSLLKDEFPDVRLNIISKLDQVNQVIGIDLLSQSLLPAIVELAEDRHWRVRLAIIEYIPLLASQLGVGFFDDKLGALCMQWLQDKVHSIREAAANNLKRLAEEFGPEWAMQHIIPQILQPMTEIAQNRDCYCHNCYGKTLCHSTLRNLQRDCPMVVLYCNLAMPWPGSDDNGTGITYDARVRYPFQSKLSSVLFSVKSFFSSSNVLEMISNSHYLYRMTILHSISLLAPVMGPEITCSKLLPVVITASKDRVPNIKFNVAKVLESIFPIVDQSVVEKTIRPSLVELSEDPDVDVRFFSNQALQAIDHVMMSS</sequence>
<dbReference type="Pfam" id="PF22646">
    <property type="entry name" value="PPP2R1A-like_HEAT"/>
    <property type="match status" value="1"/>
</dbReference>
<dbReference type="GO" id="GO:0019888">
    <property type="term" value="F:protein phosphatase regulator activity"/>
    <property type="evidence" value="ECO:0007669"/>
    <property type="project" value="TreeGrafter"/>
</dbReference>
<evidence type="ECO:0000313" key="6">
    <source>
        <dbReference type="Proteomes" id="UP001189624"/>
    </source>
</evidence>
<dbReference type="SUPFAM" id="SSF48371">
    <property type="entry name" value="ARM repeat"/>
    <property type="match status" value="1"/>
</dbReference>
<evidence type="ECO:0000313" key="5">
    <source>
        <dbReference type="EMBL" id="CAJ1932311.1"/>
    </source>
</evidence>
<comment type="similarity">
    <text evidence="2">Belongs to the phosphatase 2A regulatory subunit A family.</text>
</comment>
<dbReference type="EMBL" id="OY731399">
    <property type="protein sequence ID" value="CAJ1932311.1"/>
    <property type="molecule type" value="Genomic_DNA"/>
</dbReference>
<name>A0AA86VCQ8_9FABA</name>
<dbReference type="InterPro" id="IPR021133">
    <property type="entry name" value="HEAT_type_2"/>
</dbReference>
<dbReference type="Proteomes" id="UP001189624">
    <property type="component" value="Chromosome 2"/>
</dbReference>
<evidence type="ECO:0000259" key="4">
    <source>
        <dbReference type="Pfam" id="PF22646"/>
    </source>
</evidence>
<dbReference type="GO" id="GO:0005829">
    <property type="term" value="C:cytosol"/>
    <property type="evidence" value="ECO:0007669"/>
    <property type="project" value="TreeGrafter"/>
</dbReference>
<dbReference type="AlphaFoldDB" id="A0AA86VCQ8"/>
<dbReference type="FunFam" id="1.25.10.10:FF:000062">
    <property type="entry name" value="Serine/threonine-protein phosphatase 2A regulatory subunit A alpha isoform"/>
    <property type="match status" value="1"/>
</dbReference>
<dbReference type="PANTHER" id="PTHR10648:SF36">
    <property type="entry name" value="SERINE_THREONINE-PROTEIN PHOSPHATASE 2A 65 KDA REGULATORY SUBUNIT A BETA ISOFORM-RELATED"/>
    <property type="match status" value="1"/>
</dbReference>
<feature type="repeat" description="HEAT" evidence="3">
    <location>
        <begin position="407"/>
        <end position="445"/>
    </location>
</feature>
<reference evidence="5" key="1">
    <citation type="submission" date="2023-10" db="EMBL/GenBank/DDBJ databases">
        <authorList>
            <person name="Domelevo Entfellner J.-B."/>
        </authorList>
    </citation>
    <scope>NUCLEOTIDE SEQUENCE</scope>
</reference>
<evidence type="ECO:0000256" key="1">
    <source>
        <dbReference type="ARBA" id="ARBA00022737"/>
    </source>
</evidence>
<feature type="repeat" description="HEAT" evidence="3">
    <location>
        <begin position="62"/>
        <end position="100"/>
    </location>
</feature>
<feature type="repeat" description="HEAT" evidence="3">
    <location>
        <begin position="368"/>
        <end position="406"/>
    </location>
</feature>
<feature type="repeat" description="HEAT" evidence="3">
    <location>
        <begin position="290"/>
        <end position="328"/>
    </location>
</feature>
<feature type="repeat" description="HEAT" evidence="3">
    <location>
        <begin position="485"/>
        <end position="523"/>
    </location>
</feature>
<gene>
    <name evidence="5" type="ORF">AYBTSS11_LOCUS5752</name>
</gene>
<dbReference type="InterPro" id="IPR000357">
    <property type="entry name" value="HEAT"/>
</dbReference>
<dbReference type="InterPro" id="IPR016024">
    <property type="entry name" value="ARM-type_fold"/>
</dbReference>
<feature type="repeat" description="HEAT" evidence="3">
    <location>
        <begin position="329"/>
        <end position="367"/>
    </location>
</feature>
<dbReference type="Pfam" id="PF02985">
    <property type="entry name" value="HEAT"/>
    <property type="match status" value="2"/>
</dbReference>
<dbReference type="InterPro" id="IPR011989">
    <property type="entry name" value="ARM-like"/>
</dbReference>